<evidence type="ECO:0000256" key="4">
    <source>
        <dbReference type="ARBA" id="ARBA00022723"/>
    </source>
</evidence>
<evidence type="ECO:0000313" key="12">
    <source>
        <dbReference type="Proteomes" id="UP000064243"/>
    </source>
</evidence>
<comment type="caution">
    <text evidence="11">The sequence shown here is derived from an EMBL/GenBank/DDBJ whole genome shotgun (WGS) entry which is preliminary data.</text>
</comment>
<keyword evidence="6" id="KW-0862">Zinc</keyword>
<organism evidence="11 12">
    <name type="scientific">Thiobacillus denitrificans</name>
    <dbReference type="NCBI Taxonomy" id="36861"/>
    <lineage>
        <taxon>Bacteria</taxon>
        <taxon>Pseudomonadati</taxon>
        <taxon>Pseudomonadota</taxon>
        <taxon>Betaproteobacteria</taxon>
        <taxon>Nitrosomonadales</taxon>
        <taxon>Thiobacillaceae</taxon>
        <taxon>Thiobacillus</taxon>
    </lineage>
</organism>
<dbReference type="NCBIfam" id="TIGR00726">
    <property type="entry name" value="peptidoglycan editing factor PgeF"/>
    <property type="match status" value="1"/>
</dbReference>
<evidence type="ECO:0000256" key="5">
    <source>
        <dbReference type="ARBA" id="ARBA00022801"/>
    </source>
</evidence>
<evidence type="ECO:0000256" key="1">
    <source>
        <dbReference type="ARBA" id="ARBA00000553"/>
    </source>
</evidence>
<dbReference type="PATRIC" id="fig|36861.3.peg.2792"/>
<proteinExistence type="inferred from homology"/>
<dbReference type="SUPFAM" id="SSF64438">
    <property type="entry name" value="CNF1/YfiH-like putative cysteine hydrolases"/>
    <property type="match status" value="1"/>
</dbReference>
<dbReference type="GO" id="GO:0017061">
    <property type="term" value="F:S-methyl-5-thioadenosine phosphorylase activity"/>
    <property type="evidence" value="ECO:0007669"/>
    <property type="project" value="UniProtKB-EC"/>
</dbReference>
<dbReference type="PANTHER" id="PTHR30616">
    <property type="entry name" value="UNCHARACTERIZED PROTEIN YFIH"/>
    <property type="match status" value="1"/>
</dbReference>
<dbReference type="AlphaFoldDB" id="A0A106BJ29"/>
<evidence type="ECO:0000256" key="10">
    <source>
        <dbReference type="RuleBase" id="RU361274"/>
    </source>
</evidence>
<dbReference type="InterPro" id="IPR038371">
    <property type="entry name" value="Cu_polyphenol_OxRdtase_sf"/>
</dbReference>
<gene>
    <name evidence="11" type="ORF">ABW22_14845</name>
</gene>
<keyword evidence="3" id="KW-0808">Transferase</keyword>
<protein>
    <recommendedName>
        <fullName evidence="10">Purine nucleoside phosphorylase</fullName>
    </recommendedName>
</protein>
<dbReference type="GO" id="GO:0016787">
    <property type="term" value="F:hydrolase activity"/>
    <property type="evidence" value="ECO:0007669"/>
    <property type="project" value="UniProtKB-KW"/>
</dbReference>
<sequence>MILPDWPAPARVKSLMTTRAGGVSQAPWRSLNLGDHVGDDPAHVAANRARLRRQLPAEPGWLKQVHSARVVELGREPNPQADAAFTRQPAQVCAVLTADCLPVLFCDRAGSVVAAAHAGWRGLAGGVLEATVAAMQVPPGEVLAWMGAAIGPQAFEVGDEVREAFVAQHPEAAVAFLPHPASTPGKWLADIYQLARIHLNHAGVQAIHGDGRCTFNEANSFYSYRRDGVTGRMASLIWLT</sequence>
<evidence type="ECO:0000256" key="3">
    <source>
        <dbReference type="ARBA" id="ARBA00022679"/>
    </source>
</evidence>
<dbReference type="CDD" id="cd16833">
    <property type="entry name" value="YfiH"/>
    <property type="match status" value="1"/>
</dbReference>
<evidence type="ECO:0000256" key="8">
    <source>
        <dbReference type="ARBA" id="ARBA00048968"/>
    </source>
</evidence>
<accession>A0A106BJ29</accession>
<dbReference type="Pfam" id="PF02578">
    <property type="entry name" value="Cu-oxidase_4"/>
    <property type="match status" value="1"/>
</dbReference>
<evidence type="ECO:0000256" key="2">
    <source>
        <dbReference type="ARBA" id="ARBA00007353"/>
    </source>
</evidence>
<evidence type="ECO:0000256" key="9">
    <source>
        <dbReference type="ARBA" id="ARBA00049893"/>
    </source>
</evidence>
<comment type="catalytic activity">
    <reaction evidence="9">
        <text>S-methyl-5'-thioadenosine + phosphate = 5-(methylsulfanyl)-alpha-D-ribose 1-phosphate + adenine</text>
        <dbReference type="Rhea" id="RHEA:11852"/>
        <dbReference type="ChEBI" id="CHEBI:16708"/>
        <dbReference type="ChEBI" id="CHEBI:17509"/>
        <dbReference type="ChEBI" id="CHEBI:43474"/>
        <dbReference type="ChEBI" id="CHEBI:58533"/>
        <dbReference type="EC" id="2.4.2.28"/>
    </reaction>
    <physiologicalReaction direction="left-to-right" evidence="9">
        <dbReference type="Rhea" id="RHEA:11853"/>
    </physiologicalReaction>
</comment>
<dbReference type="EMBL" id="LDUG01000048">
    <property type="protein sequence ID" value="KVW93396.1"/>
    <property type="molecule type" value="Genomic_DNA"/>
</dbReference>
<keyword evidence="12" id="KW-1185">Reference proteome</keyword>
<dbReference type="InterPro" id="IPR003730">
    <property type="entry name" value="Cu_polyphenol_OxRdtase"/>
</dbReference>
<keyword evidence="4" id="KW-0479">Metal-binding</keyword>
<comment type="catalytic activity">
    <reaction evidence="8">
        <text>adenosine + phosphate = alpha-D-ribose 1-phosphate + adenine</text>
        <dbReference type="Rhea" id="RHEA:27642"/>
        <dbReference type="ChEBI" id="CHEBI:16335"/>
        <dbReference type="ChEBI" id="CHEBI:16708"/>
        <dbReference type="ChEBI" id="CHEBI:43474"/>
        <dbReference type="ChEBI" id="CHEBI:57720"/>
        <dbReference type="EC" id="2.4.2.1"/>
    </reaction>
    <physiologicalReaction direction="left-to-right" evidence="8">
        <dbReference type="Rhea" id="RHEA:27643"/>
    </physiologicalReaction>
</comment>
<dbReference type="STRING" id="1123392.GCA_000376425_01375"/>
<dbReference type="Proteomes" id="UP000064243">
    <property type="component" value="Unassembled WGS sequence"/>
</dbReference>
<dbReference type="InterPro" id="IPR011324">
    <property type="entry name" value="Cytotoxic_necrot_fac-like_cat"/>
</dbReference>
<evidence type="ECO:0000313" key="11">
    <source>
        <dbReference type="EMBL" id="KVW93396.1"/>
    </source>
</evidence>
<evidence type="ECO:0000256" key="7">
    <source>
        <dbReference type="ARBA" id="ARBA00047989"/>
    </source>
</evidence>
<name>A0A106BJ29_THIDE</name>
<dbReference type="PANTHER" id="PTHR30616:SF2">
    <property type="entry name" value="PURINE NUCLEOSIDE PHOSPHORYLASE LACC1"/>
    <property type="match status" value="1"/>
</dbReference>
<keyword evidence="5" id="KW-0378">Hydrolase</keyword>
<comment type="catalytic activity">
    <reaction evidence="7">
        <text>adenosine + H2O + H(+) = inosine + NH4(+)</text>
        <dbReference type="Rhea" id="RHEA:24408"/>
        <dbReference type="ChEBI" id="CHEBI:15377"/>
        <dbReference type="ChEBI" id="CHEBI:15378"/>
        <dbReference type="ChEBI" id="CHEBI:16335"/>
        <dbReference type="ChEBI" id="CHEBI:17596"/>
        <dbReference type="ChEBI" id="CHEBI:28938"/>
        <dbReference type="EC" id="3.5.4.4"/>
    </reaction>
    <physiologicalReaction direction="left-to-right" evidence="7">
        <dbReference type="Rhea" id="RHEA:24409"/>
    </physiologicalReaction>
</comment>
<comment type="catalytic activity">
    <reaction evidence="1">
        <text>inosine + phosphate = alpha-D-ribose 1-phosphate + hypoxanthine</text>
        <dbReference type="Rhea" id="RHEA:27646"/>
        <dbReference type="ChEBI" id="CHEBI:17368"/>
        <dbReference type="ChEBI" id="CHEBI:17596"/>
        <dbReference type="ChEBI" id="CHEBI:43474"/>
        <dbReference type="ChEBI" id="CHEBI:57720"/>
        <dbReference type="EC" id="2.4.2.1"/>
    </reaction>
    <physiologicalReaction direction="left-to-right" evidence="1">
        <dbReference type="Rhea" id="RHEA:27647"/>
    </physiologicalReaction>
</comment>
<dbReference type="GO" id="GO:0005507">
    <property type="term" value="F:copper ion binding"/>
    <property type="evidence" value="ECO:0007669"/>
    <property type="project" value="TreeGrafter"/>
</dbReference>
<reference evidence="11 12" key="1">
    <citation type="journal article" date="2015" name="Appl. Environ. Microbiol.">
        <title>Aerobic and Anaerobic Thiosulfate Oxidation by a Cold-Adapted, Subglacial Chemoautotroph.</title>
        <authorList>
            <person name="Harrold Z.R."/>
            <person name="Skidmore M.L."/>
            <person name="Hamilton T.L."/>
            <person name="Desch L."/>
            <person name="Amada K."/>
            <person name="van Gelder W."/>
            <person name="Glover K."/>
            <person name="Roden E.E."/>
            <person name="Boyd E.S."/>
        </authorList>
    </citation>
    <scope>NUCLEOTIDE SEQUENCE [LARGE SCALE GENOMIC DNA]</scope>
    <source>
        <strain evidence="11 12">RG</strain>
    </source>
</reference>
<comment type="similarity">
    <text evidence="2 10">Belongs to the purine nucleoside phosphorylase YfiH/LACC1 family.</text>
</comment>
<dbReference type="Gene3D" id="3.60.140.10">
    <property type="entry name" value="CNF1/YfiH-like putative cysteine hydrolases"/>
    <property type="match status" value="1"/>
</dbReference>
<evidence type="ECO:0000256" key="6">
    <source>
        <dbReference type="ARBA" id="ARBA00022833"/>
    </source>
</evidence>